<name>A0ABW2USL4_9BACI</name>
<accession>A0ABW2USL4</accession>
<dbReference type="SUPFAM" id="SSF54593">
    <property type="entry name" value="Glyoxalase/Bleomycin resistance protein/Dihydroxybiphenyl dioxygenase"/>
    <property type="match status" value="1"/>
</dbReference>
<dbReference type="InterPro" id="IPR025870">
    <property type="entry name" value="Glyoxalase-like_dom"/>
</dbReference>
<dbReference type="InterPro" id="IPR029068">
    <property type="entry name" value="Glyas_Bleomycin-R_OHBP_Dase"/>
</dbReference>
<feature type="domain" description="Glyoxalase-like" evidence="1">
    <location>
        <begin position="4"/>
        <end position="178"/>
    </location>
</feature>
<reference evidence="3" key="1">
    <citation type="journal article" date="2019" name="Int. J. Syst. Evol. Microbiol.">
        <title>The Global Catalogue of Microorganisms (GCM) 10K type strain sequencing project: providing services to taxonomists for standard genome sequencing and annotation.</title>
        <authorList>
            <consortium name="The Broad Institute Genomics Platform"/>
            <consortium name="The Broad Institute Genome Sequencing Center for Infectious Disease"/>
            <person name="Wu L."/>
            <person name="Ma J."/>
        </authorList>
    </citation>
    <scope>NUCLEOTIDE SEQUENCE [LARGE SCALE GENOMIC DNA]</scope>
    <source>
        <strain evidence="3">JCM 30234</strain>
    </source>
</reference>
<comment type="caution">
    <text evidence="2">The sequence shown here is derived from an EMBL/GenBank/DDBJ whole genome shotgun (WGS) entry which is preliminary data.</text>
</comment>
<evidence type="ECO:0000313" key="2">
    <source>
        <dbReference type="EMBL" id="MFC7746884.1"/>
    </source>
</evidence>
<sequence length="208" mass="23420">MLAIDHIVIAAKNPEKAAERFAQDHGVTITEGGKHTSWGTYNYLAFFRNDCYIEWLGIFDEATAARADNPLVHLLFQRLAEGQEGPIQYALRTQDMDDAVENLKQAGMPYTGPIPGSRSRPDGSLLEWQMLFPEAEMEILPFLIEWSDGSNTPEDSGLINNKTIRKLAVPVTDLNTFSAIYQITFNDHIAHLENADLQHSKDVRYIIT</sequence>
<dbReference type="Proteomes" id="UP001596620">
    <property type="component" value="Unassembled WGS sequence"/>
</dbReference>
<dbReference type="Pfam" id="PF13468">
    <property type="entry name" value="Glyoxalase_3"/>
    <property type="match status" value="1"/>
</dbReference>
<dbReference type="PANTHER" id="PTHR40265:SF1">
    <property type="entry name" value="GLYOXALASE-LIKE DOMAIN-CONTAINING PROTEIN"/>
    <property type="match status" value="1"/>
</dbReference>
<dbReference type="PANTHER" id="PTHR40265">
    <property type="entry name" value="BLL2707 PROTEIN"/>
    <property type="match status" value="1"/>
</dbReference>
<dbReference type="Gene3D" id="3.10.180.10">
    <property type="entry name" value="2,3-Dihydroxybiphenyl 1,2-Dioxygenase, domain 1"/>
    <property type="match status" value="1"/>
</dbReference>
<dbReference type="RefSeq" id="WP_382358391.1">
    <property type="nucleotide sequence ID" value="NZ_JBHTGR010000010.1"/>
</dbReference>
<keyword evidence="3" id="KW-1185">Reference proteome</keyword>
<protein>
    <submittedName>
        <fullName evidence="2">VOC family protein</fullName>
    </submittedName>
</protein>
<evidence type="ECO:0000313" key="3">
    <source>
        <dbReference type="Proteomes" id="UP001596620"/>
    </source>
</evidence>
<dbReference type="EMBL" id="JBHTGR010000010">
    <property type="protein sequence ID" value="MFC7746884.1"/>
    <property type="molecule type" value="Genomic_DNA"/>
</dbReference>
<evidence type="ECO:0000259" key="1">
    <source>
        <dbReference type="Pfam" id="PF13468"/>
    </source>
</evidence>
<organism evidence="2 3">
    <name type="scientific">Lentibacillus kimchii</name>
    <dbReference type="NCBI Taxonomy" id="1542911"/>
    <lineage>
        <taxon>Bacteria</taxon>
        <taxon>Bacillati</taxon>
        <taxon>Bacillota</taxon>
        <taxon>Bacilli</taxon>
        <taxon>Bacillales</taxon>
        <taxon>Bacillaceae</taxon>
        <taxon>Lentibacillus</taxon>
    </lineage>
</organism>
<gene>
    <name evidence="2" type="ORF">ACFQU8_06500</name>
</gene>
<proteinExistence type="predicted"/>